<dbReference type="RefSeq" id="WP_311617015.1">
    <property type="nucleotide sequence ID" value="NZ_JAVREV010000004.1"/>
</dbReference>
<dbReference type="Gene3D" id="1.10.1040.10">
    <property type="entry name" value="N-(1-d-carboxylethyl)-l-norvaline Dehydrogenase, domain 2"/>
    <property type="match status" value="1"/>
</dbReference>
<evidence type="ECO:0000313" key="6">
    <source>
        <dbReference type="Proteomes" id="UP001183615"/>
    </source>
</evidence>
<dbReference type="PIRSF" id="PIRSF000103">
    <property type="entry name" value="HIBADH"/>
    <property type="match status" value="1"/>
</dbReference>
<dbReference type="EMBL" id="JAVREV010000004">
    <property type="protein sequence ID" value="MDT0442585.1"/>
    <property type="molecule type" value="Genomic_DNA"/>
</dbReference>
<dbReference type="InterPro" id="IPR006115">
    <property type="entry name" value="6PGDH_NADP-bd"/>
</dbReference>
<evidence type="ECO:0000256" key="2">
    <source>
        <dbReference type="ARBA" id="ARBA00023002"/>
    </source>
</evidence>
<comment type="caution">
    <text evidence="5">The sequence shown here is derived from an EMBL/GenBank/DDBJ whole genome shotgun (WGS) entry which is preliminary data.</text>
</comment>
<dbReference type="InterPro" id="IPR013328">
    <property type="entry name" value="6PGD_dom2"/>
</dbReference>
<feature type="domain" description="6-phosphogluconate dehydrogenase NADP-binding" evidence="3">
    <location>
        <begin position="16"/>
        <end position="170"/>
    </location>
</feature>
<dbReference type="PANTHER" id="PTHR43580">
    <property type="entry name" value="OXIDOREDUCTASE GLYR1-RELATED"/>
    <property type="match status" value="1"/>
</dbReference>
<evidence type="ECO:0000259" key="4">
    <source>
        <dbReference type="Pfam" id="PF21761"/>
    </source>
</evidence>
<evidence type="ECO:0000259" key="3">
    <source>
        <dbReference type="Pfam" id="PF03446"/>
    </source>
</evidence>
<protein>
    <submittedName>
        <fullName evidence="5">NAD(P)-binding domain-containing protein</fullName>
    </submittedName>
</protein>
<dbReference type="InterPro" id="IPR015815">
    <property type="entry name" value="HIBADH-related"/>
</dbReference>
<gene>
    <name evidence="5" type="ORF">RM779_08235</name>
</gene>
<comment type="similarity">
    <text evidence="1">Belongs to the HIBADH-related family.</text>
</comment>
<dbReference type="Gene3D" id="3.40.50.720">
    <property type="entry name" value="NAD(P)-binding Rossmann-like Domain"/>
    <property type="match status" value="1"/>
</dbReference>
<name>A0ABU2S0W4_9ACTN</name>
<dbReference type="InterPro" id="IPR051265">
    <property type="entry name" value="HIBADH-related_NP60_sf"/>
</dbReference>
<dbReference type="Pfam" id="PF21761">
    <property type="entry name" value="RedAm-like_C"/>
    <property type="match status" value="1"/>
</dbReference>
<organism evidence="5 6">
    <name type="scientific">Streptomyces johnsoniae</name>
    <dbReference type="NCBI Taxonomy" id="3075532"/>
    <lineage>
        <taxon>Bacteria</taxon>
        <taxon>Bacillati</taxon>
        <taxon>Actinomycetota</taxon>
        <taxon>Actinomycetes</taxon>
        <taxon>Kitasatosporales</taxon>
        <taxon>Streptomycetaceae</taxon>
        <taxon>Streptomyces</taxon>
    </lineage>
</organism>
<feature type="domain" description="NADPH-dependent reductive aminase-like C-terminal" evidence="4">
    <location>
        <begin position="173"/>
        <end position="296"/>
    </location>
</feature>
<reference evidence="6" key="1">
    <citation type="submission" date="2023-07" db="EMBL/GenBank/DDBJ databases">
        <title>30 novel species of actinomycetes from the DSMZ collection.</title>
        <authorList>
            <person name="Nouioui I."/>
        </authorList>
    </citation>
    <scope>NUCLEOTIDE SEQUENCE [LARGE SCALE GENOMIC DNA]</scope>
    <source>
        <strain evidence="6">DSM 41886</strain>
    </source>
</reference>
<keyword evidence="2" id="KW-0560">Oxidoreductase</keyword>
<dbReference type="Proteomes" id="UP001183615">
    <property type="component" value="Unassembled WGS sequence"/>
</dbReference>
<proteinExistence type="inferred from homology"/>
<evidence type="ECO:0000256" key="1">
    <source>
        <dbReference type="ARBA" id="ARBA00009080"/>
    </source>
</evidence>
<dbReference type="InterPro" id="IPR048666">
    <property type="entry name" value="RedAm-like_C"/>
</dbReference>
<dbReference type="SUPFAM" id="SSF51735">
    <property type="entry name" value="NAD(P)-binding Rossmann-fold domains"/>
    <property type="match status" value="1"/>
</dbReference>
<accession>A0ABU2S0W4</accession>
<dbReference type="Pfam" id="PF03446">
    <property type="entry name" value="NAD_binding_2"/>
    <property type="match status" value="1"/>
</dbReference>
<keyword evidence="6" id="KW-1185">Reference proteome</keyword>
<dbReference type="PANTHER" id="PTHR43580:SF2">
    <property type="entry name" value="CYTOKINE-LIKE NUCLEAR FACTOR N-PAC"/>
    <property type="match status" value="1"/>
</dbReference>
<dbReference type="InterPro" id="IPR036291">
    <property type="entry name" value="NAD(P)-bd_dom_sf"/>
</dbReference>
<sequence>MTTIHSTTEQEGHAPVTVLGLGPMGRALAGAFLAAGHPTTVWNRTAGKDDELVARGALRAASAAEAARAARLIVICVLDYDAVHAVLEPIGTALAGRTLVNLTADAPDRARRTAAWAADRGIGYLDGAIMSPPGTIGEPSAVILYSGDEAVYAAARPVLAGLGGTATHLGGDDPGRAASYDVALLDMFWTAMSGAMHGLALARAEHISATDLAPFARGVLGLLPDIIEEFAGRVDAGRHPAEDSDITSAAAGMAHVRHVTEARGLDVGLIAAAEAMARRAIDAGHGGDGFSRLADTAASDTAA</sequence>
<evidence type="ECO:0000313" key="5">
    <source>
        <dbReference type="EMBL" id="MDT0442585.1"/>
    </source>
</evidence>